<feature type="compositionally biased region" description="Low complexity" evidence="1">
    <location>
        <begin position="254"/>
        <end position="274"/>
    </location>
</feature>
<comment type="caution">
    <text evidence="2">The sequence shown here is derived from an EMBL/GenBank/DDBJ whole genome shotgun (WGS) entry which is preliminary data.</text>
</comment>
<sequence>MAENMKCTAIATCREEPSSLKEGDEVSPNVEDHDETEEEDFQPRYAIHQSQQQAAQITPDSGVATAPLTLDDGPASAPVLSASIAGDTVKVYASEDTDDFLIDALEKHDPLSVTERDKRRSRWQLVALQCRTDSERLFRNGEPYKADYFASCNVIKLRMRWKYLKDKLAVARSRRPVAGAIQYGLSAFMMRVEALVERENSTKAAKAAKRHEEEEKRRNHFHRGVPLAAASMDTVAGESSSVPEEPCASPPLPQWSSQSDSGSSQSPSFSPTRSIRALPLSGARDMIMDRFVDFQAEVADAKEDSRLLQEAVLRLSMTIESHVSAQQLASAELAKSAAEHRKVMMQRMEDRAVIFEAIAELKTTQNMINAETEYLTNFVIQCLVMPVPCAATEKLIDISDDLLHLDTIIRGFVMIVYPRRDAGRSLRSPFDMNASSMGIVIEKLEWAAVGMPGVLVQFCRETGQGKDGRFAAPSCSRLANMRHSTVGQDDKVVSKAATLVLASKFATAVALCRAHLDRCSTYESEYIALFVPCAGTNSPCEHYQPLAGQPLRVPLQQALPVCVYPIYHCAKDPTNRTTVTTKDSHEILVSLWERKSAKQETQAFDARELIIVLGLQKIWQVQSGLQLKKLFFGEASFTFGVLVRPVVKEEACAPYTRPTRSRHPSEVFGITLLQVHVCLEEETSMR</sequence>
<dbReference type="AlphaFoldDB" id="A0A9P6PPA6"/>
<feature type="compositionally biased region" description="Basic and acidic residues" evidence="1">
    <location>
        <begin position="13"/>
        <end position="24"/>
    </location>
</feature>
<feature type="region of interest" description="Disordered" evidence="1">
    <location>
        <begin position="203"/>
        <end position="274"/>
    </location>
</feature>
<dbReference type="EMBL" id="JAAAJB010000785">
    <property type="protein sequence ID" value="KAG0251150.1"/>
    <property type="molecule type" value="Genomic_DNA"/>
</dbReference>
<accession>A0A9P6PPA6</accession>
<organism evidence="2 3">
    <name type="scientific">Actinomortierella ambigua</name>
    <dbReference type="NCBI Taxonomy" id="1343610"/>
    <lineage>
        <taxon>Eukaryota</taxon>
        <taxon>Fungi</taxon>
        <taxon>Fungi incertae sedis</taxon>
        <taxon>Mucoromycota</taxon>
        <taxon>Mortierellomycotina</taxon>
        <taxon>Mortierellomycetes</taxon>
        <taxon>Mortierellales</taxon>
        <taxon>Mortierellaceae</taxon>
        <taxon>Actinomortierella</taxon>
    </lineage>
</organism>
<name>A0A9P6PPA6_9FUNG</name>
<reference evidence="2" key="1">
    <citation type="journal article" date="2020" name="Fungal Divers.">
        <title>Resolving the Mortierellaceae phylogeny through synthesis of multi-gene phylogenetics and phylogenomics.</title>
        <authorList>
            <person name="Vandepol N."/>
            <person name="Liber J."/>
            <person name="Desiro A."/>
            <person name="Na H."/>
            <person name="Kennedy M."/>
            <person name="Barry K."/>
            <person name="Grigoriev I.V."/>
            <person name="Miller A.N."/>
            <person name="O'Donnell K."/>
            <person name="Stajich J.E."/>
            <person name="Bonito G."/>
        </authorList>
    </citation>
    <scope>NUCLEOTIDE SEQUENCE</scope>
    <source>
        <strain evidence="2">BC1065</strain>
    </source>
</reference>
<evidence type="ECO:0000313" key="3">
    <source>
        <dbReference type="Proteomes" id="UP000807716"/>
    </source>
</evidence>
<keyword evidence="3" id="KW-1185">Reference proteome</keyword>
<proteinExistence type="predicted"/>
<protein>
    <submittedName>
        <fullName evidence="2">Uncharacterized protein</fullName>
    </submittedName>
</protein>
<dbReference type="Proteomes" id="UP000807716">
    <property type="component" value="Unassembled WGS sequence"/>
</dbReference>
<feature type="region of interest" description="Disordered" evidence="1">
    <location>
        <begin position="13"/>
        <end position="40"/>
    </location>
</feature>
<gene>
    <name evidence="2" type="ORF">DFQ27_008967</name>
</gene>
<evidence type="ECO:0000313" key="2">
    <source>
        <dbReference type="EMBL" id="KAG0251150.1"/>
    </source>
</evidence>
<evidence type="ECO:0000256" key="1">
    <source>
        <dbReference type="SAM" id="MobiDB-lite"/>
    </source>
</evidence>